<evidence type="ECO:0000259" key="1">
    <source>
        <dbReference type="Pfam" id="PF13614"/>
    </source>
</evidence>
<dbReference type="SUPFAM" id="SSF52540">
    <property type="entry name" value="P-loop containing nucleoside triphosphate hydrolases"/>
    <property type="match status" value="1"/>
</dbReference>
<organism evidence="2 3">
    <name type="scientific">Mariprofundus erugo</name>
    <dbReference type="NCBI Taxonomy" id="2528639"/>
    <lineage>
        <taxon>Bacteria</taxon>
        <taxon>Pseudomonadati</taxon>
        <taxon>Pseudomonadota</taxon>
        <taxon>Candidatius Mariprofundia</taxon>
        <taxon>Mariprofundales</taxon>
        <taxon>Mariprofundaceae</taxon>
        <taxon>Mariprofundus</taxon>
    </lineage>
</organism>
<protein>
    <submittedName>
        <fullName evidence="2">ParA family protein</fullName>
    </submittedName>
</protein>
<dbReference type="CDD" id="cd02042">
    <property type="entry name" value="ParAB_family"/>
    <property type="match status" value="1"/>
</dbReference>
<accession>A0A5R9GTX1</accession>
<feature type="domain" description="AAA" evidence="1">
    <location>
        <begin position="16"/>
        <end position="178"/>
    </location>
</feature>
<dbReference type="InterPro" id="IPR025669">
    <property type="entry name" value="AAA_dom"/>
</dbReference>
<keyword evidence="3" id="KW-1185">Reference proteome</keyword>
<dbReference type="Pfam" id="PF13614">
    <property type="entry name" value="AAA_31"/>
    <property type="match status" value="1"/>
</dbReference>
<reference evidence="2 3" key="1">
    <citation type="journal article" date="2019" name="Appl. Environ. Microbiol.">
        <title>Environmental Evidence and Genomic Insight of Iron-oxidizing Bacteria Preference Towards More Corrosion Resistant Stainless Steel at Higher Salinities.</title>
        <authorList>
            <person name="Garrison C.E."/>
            <person name="Price K.A."/>
            <person name="Field E.K."/>
        </authorList>
    </citation>
    <scope>NUCLEOTIDE SEQUENCE [LARGE SCALE GENOMIC DNA]</scope>
    <source>
        <strain evidence="2 3">P3</strain>
    </source>
</reference>
<dbReference type="PANTHER" id="PTHR13696:SF99">
    <property type="entry name" value="COBYRINIC ACID AC-DIAMIDE SYNTHASE"/>
    <property type="match status" value="1"/>
</dbReference>
<dbReference type="Gene3D" id="3.40.50.300">
    <property type="entry name" value="P-loop containing nucleotide triphosphate hydrolases"/>
    <property type="match status" value="1"/>
</dbReference>
<gene>
    <name evidence="2" type="ORF">FEF65_06645</name>
</gene>
<dbReference type="OrthoDB" id="113462at2"/>
<evidence type="ECO:0000313" key="2">
    <source>
        <dbReference type="EMBL" id="TLS67677.1"/>
    </source>
</evidence>
<dbReference type="Proteomes" id="UP000306585">
    <property type="component" value="Unassembled WGS sequence"/>
</dbReference>
<evidence type="ECO:0000313" key="3">
    <source>
        <dbReference type="Proteomes" id="UP000306585"/>
    </source>
</evidence>
<dbReference type="PANTHER" id="PTHR13696">
    <property type="entry name" value="P-LOOP CONTAINING NUCLEOSIDE TRIPHOSPHATE HYDROLASE"/>
    <property type="match status" value="1"/>
</dbReference>
<dbReference type="InterPro" id="IPR027417">
    <property type="entry name" value="P-loop_NTPase"/>
</dbReference>
<sequence>MQNNSADYLYSRKKPAKIIAVYNIKGGVGKTSTAVNLAWLASRHDGQVLLWDLDPQGAAAYCLQAKAGKRSDQLLKGKLAADKAITRTAYEHLDLLRADFSLRHADLLLSDMKKPEEQLSRVIAPMIKSYDFIIIDSPPGLTLLSEAIFKVADLVVFPTLPSILSLRMLAELLDFKKEHHLKQLHIRAFLNMVDSRKSLHRQIIAERHRMGKVMLNSQIPYASAVEQMAERRMPLPCFDPHSPAALAYGILWAEVFDALQAIKKKGS</sequence>
<dbReference type="EMBL" id="VBRY01000005">
    <property type="protein sequence ID" value="TLS67677.1"/>
    <property type="molecule type" value="Genomic_DNA"/>
</dbReference>
<name>A0A5R9GTX1_9PROT</name>
<proteinExistence type="predicted"/>
<dbReference type="PIRSF" id="PIRSF009320">
    <property type="entry name" value="Nuc_binding_HP_1000"/>
    <property type="match status" value="1"/>
</dbReference>
<dbReference type="AlphaFoldDB" id="A0A5R9GTX1"/>
<dbReference type="InterPro" id="IPR050678">
    <property type="entry name" value="DNA_Partitioning_ATPase"/>
</dbReference>
<comment type="caution">
    <text evidence="2">The sequence shown here is derived from an EMBL/GenBank/DDBJ whole genome shotgun (WGS) entry which is preliminary data.</text>
</comment>